<dbReference type="Gene3D" id="2.160.20.110">
    <property type="match status" value="1"/>
</dbReference>
<gene>
    <name evidence="2" type="ORF">A5CBH24_17800</name>
</gene>
<evidence type="ECO:0000313" key="3">
    <source>
        <dbReference type="Proteomes" id="UP000318946"/>
    </source>
</evidence>
<reference evidence="3" key="1">
    <citation type="submission" date="2019-06" db="EMBL/GenBank/DDBJ databases">
        <title>Alistipes onderdonkii subsp. vulgaris subsp. nov., Alistipes dispar sp. nov. and Alistipes communis sp. nov., isolated from human faeces, and creation of Alistipes onderdonkii subsp. onderdonkii subsp. nov.</title>
        <authorList>
            <person name="Sakamoto M."/>
            <person name="Ikeyama N."/>
            <person name="Ogata Y."/>
            <person name="Suda W."/>
            <person name="Iino T."/>
            <person name="Hattori M."/>
            <person name="Ohkuma M."/>
        </authorList>
    </citation>
    <scope>NUCLEOTIDE SEQUENCE [LARGE SCALE GENOMIC DNA]</scope>
    <source>
        <strain evidence="3">5CBH24</strain>
    </source>
</reference>
<evidence type="ECO:0000313" key="2">
    <source>
        <dbReference type="EMBL" id="BBL04467.1"/>
    </source>
</evidence>
<accession>A0A4Y1WU84</accession>
<protein>
    <recommendedName>
        <fullName evidence="4">GLUG domain-containing protein</fullName>
    </recommendedName>
</protein>
<evidence type="ECO:0008006" key="4">
    <source>
        <dbReference type="Google" id="ProtNLM"/>
    </source>
</evidence>
<dbReference type="PROSITE" id="PS51257">
    <property type="entry name" value="PROKAR_LIPOPROTEIN"/>
    <property type="match status" value="1"/>
</dbReference>
<dbReference type="KEGG" id="acou:A5CBH24_17800"/>
<proteinExistence type="predicted"/>
<dbReference type="RefSeq" id="WP_179952759.1">
    <property type="nucleotide sequence ID" value="NZ_AP019735.1"/>
</dbReference>
<dbReference type="GeneID" id="78342497"/>
<feature type="signal peptide" evidence="1">
    <location>
        <begin position="1"/>
        <end position="22"/>
    </location>
</feature>
<name>A0A4Y1WU84_9BACT</name>
<keyword evidence="3" id="KW-1185">Reference proteome</keyword>
<keyword evidence="1" id="KW-0732">Signal</keyword>
<feature type="chain" id="PRO_5021269860" description="GLUG domain-containing protein" evidence="1">
    <location>
        <begin position="23"/>
        <end position="692"/>
    </location>
</feature>
<sequence>MKKTYIILFGAALLLGSCTRNPETDEPTPPHASSGLVIKASCTPATRTDIIEGKSTWEVGDRITVVYDGTAYVYTATEAGATTTFASDTGITAYDPSKPLTAYYPVTTVEGTVAVEPQRTITLQGTEQTNTACAPLVGTPLDKNLAEGALHVSFRNIFSVIELRIDAGELDSPAQSLAVEPASQEDFDGYLTFTGTVDPSTLALTPAPGGTGSKLTLHFPDNADLTRPQTIKFPVGRFISEAGLKLTLTTTDGRTYTKNIYKSGIRTYNEKNGIFSARHLAKALYAFASPGGIETADDLIEFAAAVNAGESLAPWQDERGFVVLLNDIDMTGIETWTPIGDAVCPLTGTNALTIESGRPFTGFFDGQGHSIRNFHMVCDNSTPNRAWGFFGALGPGAVVENLVFDASCSLAVKASKGTDCGILAGVVYDATVRNIVNNAPMSFDGSAGNVRMTMGMVGLAFASKGVVLDRLTNEAALTSEDGGNTGNGATGIHVGGICGFSTNLASSANPVIFNGCINRGDLTTKVGRASGIVAAANRYTHLTDCTNYGLNDNAFPRSGYARLGNITCITGPGIKFTNVVNRGDLISRTKGAAGGILCLVNHNDNEFIGCESYGRVISDRPDNDYKGTFFGQCKKAAKFRNCIAQGDVGTYNGGDCIMTGVNADNYMDYLGAYDASAVDVTPANILYRPAGN</sequence>
<dbReference type="Proteomes" id="UP000318946">
    <property type="component" value="Chromosome"/>
</dbReference>
<dbReference type="CDD" id="cd13120">
    <property type="entry name" value="BF2867_like_N"/>
    <property type="match status" value="1"/>
</dbReference>
<evidence type="ECO:0000256" key="1">
    <source>
        <dbReference type="SAM" id="SignalP"/>
    </source>
</evidence>
<organism evidence="2 3">
    <name type="scientific">Alistipes communis</name>
    <dbReference type="NCBI Taxonomy" id="2585118"/>
    <lineage>
        <taxon>Bacteria</taxon>
        <taxon>Pseudomonadati</taxon>
        <taxon>Bacteroidota</taxon>
        <taxon>Bacteroidia</taxon>
        <taxon>Bacteroidales</taxon>
        <taxon>Rikenellaceae</taxon>
        <taxon>Alistipes</taxon>
    </lineage>
</organism>
<dbReference type="EMBL" id="AP019735">
    <property type="protein sequence ID" value="BBL04467.1"/>
    <property type="molecule type" value="Genomic_DNA"/>
</dbReference>
<dbReference type="AlphaFoldDB" id="A0A4Y1WU84"/>